<dbReference type="Proteomes" id="UP000252139">
    <property type="component" value="Unassembled WGS sequence"/>
</dbReference>
<dbReference type="Gene3D" id="3.20.20.190">
    <property type="entry name" value="Phosphatidylinositol (PI) phosphodiesterase"/>
    <property type="match status" value="1"/>
</dbReference>
<sequence>MTFVSIFLFICLFIIGLCAECNGGHHLCNQAYNNVTFLVTHDSYALSPSIAATQDNSITQQLNDGVRGIKLTAVSVADETPSSVHVCHTLCEVLDGGPATDVLNEIAFWLKQNPKEVITIMWNNLHNIQPTEIEQAYKASEIMPFVYIHNSSDMWPTLQEMIQSGKRVVNFIDSSAREDDIPWLMDQFSRVFETPFENTELQGFNCDVDRIASNKSSTDLMYVMNHFMYGVIEIAGFAVKTPVKSNALLVNSQSLASHVDNCTAVLHKKPNFIEVDFYQLGEALSIVAKLNGP</sequence>
<feature type="signal peptide" evidence="1">
    <location>
        <begin position="1"/>
        <end position="19"/>
    </location>
</feature>
<dbReference type="AlphaFoldDB" id="A0A367JB35"/>
<reference evidence="2 3" key="1">
    <citation type="journal article" date="2018" name="G3 (Bethesda)">
        <title>Phylogenetic and Phylogenomic Definition of Rhizopus Species.</title>
        <authorList>
            <person name="Gryganskyi A.P."/>
            <person name="Golan J."/>
            <person name="Dolatabadi S."/>
            <person name="Mondo S."/>
            <person name="Robb S."/>
            <person name="Idnurm A."/>
            <person name="Muszewska A."/>
            <person name="Steczkiewicz K."/>
            <person name="Masonjones S."/>
            <person name="Liao H.L."/>
            <person name="Gajdeczka M.T."/>
            <person name="Anike F."/>
            <person name="Vuek A."/>
            <person name="Anishchenko I.M."/>
            <person name="Voigt K."/>
            <person name="de Hoog G.S."/>
            <person name="Smith M.E."/>
            <person name="Heitman J."/>
            <person name="Vilgalys R."/>
            <person name="Stajich J.E."/>
        </authorList>
    </citation>
    <scope>NUCLEOTIDE SEQUENCE [LARGE SCALE GENOMIC DNA]</scope>
    <source>
        <strain evidence="2 3">CBS 357.93</strain>
    </source>
</reference>
<gene>
    <name evidence="2" type="ORF">CU097_009706</name>
</gene>
<protein>
    <recommendedName>
        <fullName evidence="4">PLC-like phosphodiesterase</fullName>
    </recommendedName>
</protein>
<keyword evidence="1" id="KW-0732">Signal</keyword>
<dbReference type="Pfam" id="PF26146">
    <property type="entry name" value="PI-PLC_X"/>
    <property type="match status" value="1"/>
</dbReference>
<dbReference type="GO" id="GO:0008081">
    <property type="term" value="F:phosphoric diester hydrolase activity"/>
    <property type="evidence" value="ECO:0007669"/>
    <property type="project" value="InterPro"/>
</dbReference>
<dbReference type="GO" id="GO:0006629">
    <property type="term" value="P:lipid metabolic process"/>
    <property type="evidence" value="ECO:0007669"/>
    <property type="project" value="InterPro"/>
</dbReference>
<dbReference type="SUPFAM" id="SSF51695">
    <property type="entry name" value="PLC-like phosphodiesterases"/>
    <property type="match status" value="1"/>
</dbReference>
<evidence type="ECO:0000313" key="2">
    <source>
        <dbReference type="EMBL" id="RCH86941.1"/>
    </source>
</evidence>
<dbReference type="PANTHER" id="PTHR13593">
    <property type="match status" value="1"/>
</dbReference>
<accession>A0A367JB35</accession>
<evidence type="ECO:0000256" key="1">
    <source>
        <dbReference type="SAM" id="SignalP"/>
    </source>
</evidence>
<dbReference type="EMBL" id="PJQL01001764">
    <property type="protein sequence ID" value="RCH86941.1"/>
    <property type="molecule type" value="Genomic_DNA"/>
</dbReference>
<dbReference type="STRING" id="86630.A0A367JB35"/>
<keyword evidence="3" id="KW-1185">Reference proteome</keyword>
<evidence type="ECO:0000313" key="3">
    <source>
        <dbReference type="Proteomes" id="UP000252139"/>
    </source>
</evidence>
<proteinExistence type="predicted"/>
<dbReference type="PROSITE" id="PS50007">
    <property type="entry name" value="PIPLC_X_DOMAIN"/>
    <property type="match status" value="1"/>
</dbReference>
<organism evidence="2 3">
    <name type="scientific">Rhizopus azygosporus</name>
    <name type="common">Rhizopus microsporus var. azygosporus</name>
    <dbReference type="NCBI Taxonomy" id="86630"/>
    <lineage>
        <taxon>Eukaryota</taxon>
        <taxon>Fungi</taxon>
        <taxon>Fungi incertae sedis</taxon>
        <taxon>Mucoromycota</taxon>
        <taxon>Mucoromycotina</taxon>
        <taxon>Mucoromycetes</taxon>
        <taxon>Mucorales</taxon>
        <taxon>Mucorineae</taxon>
        <taxon>Rhizopodaceae</taxon>
        <taxon>Rhizopus</taxon>
    </lineage>
</organism>
<comment type="caution">
    <text evidence="2">The sequence shown here is derived from an EMBL/GenBank/DDBJ whole genome shotgun (WGS) entry which is preliminary data.</text>
</comment>
<dbReference type="InterPro" id="IPR051057">
    <property type="entry name" value="PI-PLC_domain"/>
</dbReference>
<dbReference type="InterPro" id="IPR017946">
    <property type="entry name" value="PLC-like_Pdiesterase_TIM-brl"/>
</dbReference>
<dbReference type="OrthoDB" id="7984201at2759"/>
<name>A0A367JB35_RHIAZ</name>
<dbReference type="PANTHER" id="PTHR13593:SF140">
    <property type="entry name" value="PLC-LIKE PHOSPHODIESTERASE"/>
    <property type="match status" value="1"/>
</dbReference>
<feature type="chain" id="PRO_5016778443" description="PLC-like phosphodiesterase" evidence="1">
    <location>
        <begin position="20"/>
        <end position="293"/>
    </location>
</feature>
<evidence type="ECO:0008006" key="4">
    <source>
        <dbReference type="Google" id="ProtNLM"/>
    </source>
</evidence>